<keyword evidence="3" id="KW-1185">Reference proteome</keyword>
<name>A0A6A6V4X9_9PLEO</name>
<sequence>MINGTGHPAWVGSGICWSMYASQPVVRCRCSLDHCPGGGVDACHMFSLLSTCSRYRVLFASRVSYRCGEWLLWSGVQRAEVLSRGGMWFATVCLCYVVQNTGGYYTVIMLFVRVFLGWL</sequence>
<protein>
    <submittedName>
        <fullName evidence="2">Uncharacterized protein</fullName>
    </submittedName>
</protein>
<keyword evidence="1" id="KW-0812">Transmembrane</keyword>
<evidence type="ECO:0000256" key="1">
    <source>
        <dbReference type="SAM" id="Phobius"/>
    </source>
</evidence>
<organism evidence="2 3">
    <name type="scientific">Sporormia fimetaria CBS 119925</name>
    <dbReference type="NCBI Taxonomy" id="1340428"/>
    <lineage>
        <taxon>Eukaryota</taxon>
        <taxon>Fungi</taxon>
        <taxon>Dikarya</taxon>
        <taxon>Ascomycota</taxon>
        <taxon>Pezizomycotina</taxon>
        <taxon>Dothideomycetes</taxon>
        <taxon>Pleosporomycetidae</taxon>
        <taxon>Pleosporales</taxon>
        <taxon>Sporormiaceae</taxon>
        <taxon>Sporormia</taxon>
    </lineage>
</organism>
<reference evidence="2" key="1">
    <citation type="journal article" date="2020" name="Stud. Mycol.">
        <title>101 Dothideomycetes genomes: a test case for predicting lifestyles and emergence of pathogens.</title>
        <authorList>
            <person name="Haridas S."/>
            <person name="Albert R."/>
            <person name="Binder M."/>
            <person name="Bloem J."/>
            <person name="Labutti K."/>
            <person name="Salamov A."/>
            <person name="Andreopoulos B."/>
            <person name="Baker S."/>
            <person name="Barry K."/>
            <person name="Bills G."/>
            <person name="Bluhm B."/>
            <person name="Cannon C."/>
            <person name="Castanera R."/>
            <person name="Culley D."/>
            <person name="Daum C."/>
            <person name="Ezra D."/>
            <person name="Gonzalez J."/>
            <person name="Henrissat B."/>
            <person name="Kuo A."/>
            <person name="Liang C."/>
            <person name="Lipzen A."/>
            <person name="Lutzoni F."/>
            <person name="Magnuson J."/>
            <person name="Mondo S."/>
            <person name="Nolan M."/>
            <person name="Ohm R."/>
            <person name="Pangilinan J."/>
            <person name="Park H.-J."/>
            <person name="Ramirez L."/>
            <person name="Alfaro M."/>
            <person name="Sun H."/>
            <person name="Tritt A."/>
            <person name="Yoshinaga Y."/>
            <person name="Zwiers L.-H."/>
            <person name="Turgeon B."/>
            <person name="Goodwin S."/>
            <person name="Spatafora J."/>
            <person name="Crous P."/>
            <person name="Grigoriev I."/>
        </authorList>
    </citation>
    <scope>NUCLEOTIDE SEQUENCE</scope>
    <source>
        <strain evidence="2">CBS 119925</strain>
    </source>
</reference>
<keyword evidence="1" id="KW-1133">Transmembrane helix</keyword>
<gene>
    <name evidence="2" type="ORF">M011DRAFT_153410</name>
</gene>
<dbReference type="Proteomes" id="UP000799440">
    <property type="component" value="Unassembled WGS sequence"/>
</dbReference>
<evidence type="ECO:0000313" key="3">
    <source>
        <dbReference type="Proteomes" id="UP000799440"/>
    </source>
</evidence>
<dbReference type="EMBL" id="MU006585">
    <property type="protein sequence ID" value="KAF2744956.1"/>
    <property type="molecule type" value="Genomic_DNA"/>
</dbReference>
<feature type="transmembrane region" description="Helical" evidence="1">
    <location>
        <begin position="87"/>
        <end position="116"/>
    </location>
</feature>
<accession>A0A6A6V4X9</accession>
<evidence type="ECO:0000313" key="2">
    <source>
        <dbReference type="EMBL" id="KAF2744956.1"/>
    </source>
</evidence>
<proteinExistence type="predicted"/>
<dbReference type="AlphaFoldDB" id="A0A6A6V4X9"/>
<keyword evidence="1" id="KW-0472">Membrane</keyword>